<feature type="transmembrane region" description="Helical" evidence="1">
    <location>
        <begin position="12"/>
        <end position="30"/>
    </location>
</feature>
<dbReference type="EMBL" id="MN738813">
    <property type="protein sequence ID" value="QHS84796.1"/>
    <property type="molecule type" value="Genomic_DNA"/>
</dbReference>
<evidence type="ECO:0000256" key="1">
    <source>
        <dbReference type="SAM" id="Phobius"/>
    </source>
</evidence>
<keyword evidence="1" id="KW-0812">Transmembrane</keyword>
<sequence>MIIQYSLFSKTIFVVAICGIIIALIGNYILSNAHNELYKNTDNNVIDCDQLINKQQLLQKKQTAISGHNALVIGYSITAFSIFSTILLAVKYSNNNALGRTTPTLVGGNFFNKSKTNIFNGIQILLKIINSILPSISVIGVITYVIILTIIYKENLILGRVSNDYYFWSGISSIFILFQIILLLVFIFNKIENKLTNVHYAIYALSTITIIILGIENIILASFSTDG</sequence>
<feature type="transmembrane region" description="Helical" evidence="1">
    <location>
        <begin position="165"/>
        <end position="188"/>
    </location>
</feature>
<reference evidence="2" key="1">
    <citation type="journal article" date="2020" name="Nature">
        <title>Giant virus diversity and host interactions through global metagenomics.</title>
        <authorList>
            <person name="Schulz F."/>
            <person name="Roux S."/>
            <person name="Paez-Espino D."/>
            <person name="Jungbluth S."/>
            <person name="Walsh D.A."/>
            <person name="Denef V.J."/>
            <person name="McMahon K.D."/>
            <person name="Konstantinidis K.T."/>
            <person name="Eloe-Fadrosh E.A."/>
            <person name="Kyrpides N.C."/>
            <person name="Woyke T."/>
        </authorList>
    </citation>
    <scope>NUCLEOTIDE SEQUENCE</scope>
    <source>
        <strain evidence="2">GVMAG-S-ERX556022-25</strain>
    </source>
</reference>
<feature type="transmembrane region" description="Helical" evidence="1">
    <location>
        <begin position="200"/>
        <end position="223"/>
    </location>
</feature>
<evidence type="ECO:0000313" key="2">
    <source>
        <dbReference type="EMBL" id="QHS84796.1"/>
    </source>
</evidence>
<accession>A0A6C0AZ34</accession>
<proteinExistence type="predicted"/>
<dbReference type="AlphaFoldDB" id="A0A6C0AZ34"/>
<feature type="transmembrane region" description="Helical" evidence="1">
    <location>
        <begin position="132"/>
        <end position="153"/>
    </location>
</feature>
<organism evidence="2">
    <name type="scientific">viral metagenome</name>
    <dbReference type="NCBI Taxonomy" id="1070528"/>
    <lineage>
        <taxon>unclassified sequences</taxon>
        <taxon>metagenomes</taxon>
        <taxon>organismal metagenomes</taxon>
    </lineage>
</organism>
<keyword evidence="1" id="KW-0472">Membrane</keyword>
<protein>
    <submittedName>
        <fullName evidence="2">Uncharacterized protein</fullName>
    </submittedName>
</protein>
<feature type="transmembrane region" description="Helical" evidence="1">
    <location>
        <begin position="70"/>
        <end position="90"/>
    </location>
</feature>
<keyword evidence="1" id="KW-1133">Transmembrane helix</keyword>
<name>A0A6C0AZ34_9ZZZZ</name>